<keyword evidence="3" id="KW-1003">Cell membrane</keyword>
<gene>
    <name evidence="9" type="ORF">EI42_06148</name>
</gene>
<evidence type="ECO:0000256" key="2">
    <source>
        <dbReference type="ARBA" id="ARBA00022448"/>
    </source>
</evidence>
<dbReference type="InterPro" id="IPR000515">
    <property type="entry name" value="MetI-like"/>
</dbReference>
<dbReference type="PANTHER" id="PTHR43744">
    <property type="entry name" value="ABC TRANSPORTER PERMEASE PROTEIN MG189-RELATED-RELATED"/>
    <property type="match status" value="1"/>
</dbReference>
<protein>
    <submittedName>
        <fullName evidence="9">Multiple sugar transport system permease protein</fullName>
    </submittedName>
</protein>
<reference evidence="9 10" key="1">
    <citation type="submission" date="2018-06" db="EMBL/GenBank/DDBJ databases">
        <title>Genomic Encyclopedia of Archaeal and Bacterial Type Strains, Phase II (KMG-II): from individual species to whole genera.</title>
        <authorList>
            <person name="Goeker M."/>
        </authorList>
    </citation>
    <scope>NUCLEOTIDE SEQUENCE [LARGE SCALE GENOMIC DNA]</scope>
    <source>
        <strain evidence="9 10">ATCC BAA-1881</strain>
    </source>
</reference>
<evidence type="ECO:0000259" key="8">
    <source>
        <dbReference type="PROSITE" id="PS50928"/>
    </source>
</evidence>
<keyword evidence="6 7" id="KW-0472">Membrane</keyword>
<evidence type="ECO:0000256" key="1">
    <source>
        <dbReference type="ARBA" id="ARBA00004651"/>
    </source>
</evidence>
<comment type="subcellular location">
    <subcellularLocation>
        <location evidence="1 7">Cell membrane</location>
        <topology evidence="1 7">Multi-pass membrane protein</topology>
    </subcellularLocation>
</comment>
<feature type="transmembrane region" description="Helical" evidence="7">
    <location>
        <begin position="12"/>
        <end position="34"/>
    </location>
</feature>
<dbReference type="PANTHER" id="PTHR43744:SF12">
    <property type="entry name" value="ABC TRANSPORTER PERMEASE PROTEIN MG189-RELATED"/>
    <property type="match status" value="1"/>
</dbReference>
<feature type="transmembrane region" description="Helical" evidence="7">
    <location>
        <begin position="75"/>
        <end position="99"/>
    </location>
</feature>
<evidence type="ECO:0000256" key="7">
    <source>
        <dbReference type="RuleBase" id="RU363032"/>
    </source>
</evidence>
<evidence type="ECO:0000256" key="3">
    <source>
        <dbReference type="ARBA" id="ARBA00022475"/>
    </source>
</evidence>
<feature type="transmembrane region" description="Helical" evidence="7">
    <location>
        <begin position="144"/>
        <end position="165"/>
    </location>
</feature>
<feature type="transmembrane region" description="Helical" evidence="7">
    <location>
        <begin position="244"/>
        <end position="265"/>
    </location>
</feature>
<evidence type="ECO:0000313" key="9">
    <source>
        <dbReference type="EMBL" id="PZW19335.1"/>
    </source>
</evidence>
<keyword evidence="4 7" id="KW-0812">Transmembrane</keyword>
<dbReference type="EMBL" id="QKUF01000049">
    <property type="protein sequence ID" value="PZW19335.1"/>
    <property type="molecule type" value="Genomic_DNA"/>
</dbReference>
<dbReference type="Pfam" id="PF00528">
    <property type="entry name" value="BPD_transp_1"/>
    <property type="match status" value="1"/>
</dbReference>
<dbReference type="GO" id="GO:0055085">
    <property type="term" value="P:transmembrane transport"/>
    <property type="evidence" value="ECO:0007669"/>
    <property type="project" value="InterPro"/>
</dbReference>
<proteinExistence type="inferred from homology"/>
<evidence type="ECO:0000313" key="10">
    <source>
        <dbReference type="Proteomes" id="UP000248806"/>
    </source>
</evidence>
<feature type="transmembrane region" description="Helical" evidence="7">
    <location>
        <begin position="111"/>
        <end position="132"/>
    </location>
</feature>
<dbReference type="RefSeq" id="WP_174843909.1">
    <property type="nucleotide sequence ID" value="NZ_BIFX01000001.1"/>
</dbReference>
<keyword evidence="5 7" id="KW-1133">Transmembrane helix</keyword>
<dbReference type="GO" id="GO:0005886">
    <property type="term" value="C:plasma membrane"/>
    <property type="evidence" value="ECO:0007669"/>
    <property type="project" value="UniProtKB-SubCell"/>
</dbReference>
<feature type="domain" description="ABC transmembrane type-1" evidence="8">
    <location>
        <begin position="76"/>
        <end position="265"/>
    </location>
</feature>
<comment type="similarity">
    <text evidence="7">Belongs to the binding-protein-dependent transport system permease family.</text>
</comment>
<dbReference type="Proteomes" id="UP000248806">
    <property type="component" value="Unassembled WGS sequence"/>
</dbReference>
<dbReference type="AlphaFoldDB" id="A0A326TTU8"/>
<keyword evidence="10" id="KW-1185">Reference proteome</keyword>
<dbReference type="Gene3D" id="1.10.3720.10">
    <property type="entry name" value="MetI-like"/>
    <property type="match status" value="1"/>
</dbReference>
<dbReference type="CDD" id="cd06261">
    <property type="entry name" value="TM_PBP2"/>
    <property type="match status" value="1"/>
</dbReference>
<accession>A0A326TTU8</accession>
<evidence type="ECO:0000256" key="5">
    <source>
        <dbReference type="ARBA" id="ARBA00022989"/>
    </source>
</evidence>
<organism evidence="9 10">
    <name type="scientific">Thermosporothrix hazakensis</name>
    <dbReference type="NCBI Taxonomy" id="644383"/>
    <lineage>
        <taxon>Bacteria</taxon>
        <taxon>Bacillati</taxon>
        <taxon>Chloroflexota</taxon>
        <taxon>Ktedonobacteria</taxon>
        <taxon>Ktedonobacterales</taxon>
        <taxon>Thermosporotrichaceae</taxon>
        <taxon>Thermosporothrix</taxon>
    </lineage>
</organism>
<dbReference type="SUPFAM" id="SSF161098">
    <property type="entry name" value="MetI-like"/>
    <property type="match status" value="1"/>
</dbReference>
<comment type="caution">
    <text evidence="9">The sequence shown here is derived from an EMBL/GenBank/DDBJ whole genome shotgun (WGS) entry which is preliminary data.</text>
</comment>
<name>A0A326TTU8_THEHA</name>
<keyword evidence="9" id="KW-0762">Sugar transport</keyword>
<evidence type="ECO:0000256" key="4">
    <source>
        <dbReference type="ARBA" id="ARBA00022692"/>
    </source>
</evidence>
<keyword evidence="2 7" id="KW-0813">Transport</keyword>
<sequence length="279" mass="32022">MHIKQRLTGSILSSMLSYLILIVLAAIAVLPLLYMVSLSLQSEAETFAGVPVIVPAVPQWQNYLEIWQKAPFARFFLNSVIVAGTVTISHLFFDPLAGYVFAKFRFPLRNVLFLLILGTLMIPFFVRMIPLYVMMAQWHWLDSYQAMITPFLMGAFGIFLTRQFIQPLPFELIDAARLDGCSEFGIYWRIILPQIRPALAALGLFTFIFQWDEFIWPLIIANSTEMRTMPVGLTLFNQEFFTQWHYTAAGAVVLFIPIFLLFLFCQKYFVKGISLTGMK</sequence>
<evidence type="ECO:0000256" key="6">
    <source>
        <dbReference type="ARBA" id="ARBA00023136"/>
    </source>
</evidence>
<dbReference type="InterPro" id="IPR035906">
    <property type="entry name" value="MetI-like_sf"/>
</dbReference>
<dbReference type="PROSITE" id="PS50928">
    <property type="entry name" value="ABC_TM1"/>
    <property type="match status" value="1"/>
</dbReference>